<name>A0A0J1JLE1_9GAMM</name>
<evidence type="ECO:0000256" key="5">
    <source>
        <dbReference type="ARBA" id="ARBA00022490"/>
    </source>
</evidence>
<evidence type="ECO:0000313" key="14">
    <source>
        <dbReference type="Proteomes" id="UP000036426"/>
    </source>
</evidence>
<dbReference type="GO" id="GO:0097367">
    <property type="term" value="F:carbohydrate derivative binding"/>
    <property type="evidence" value="ECO:0007669"/>
    <property type="project" value="InterPro"/>
</dbReference>
<feature type="initiator methionine" description="Removed" evidence="10">
    <location>
        <position position="1"/>
    </location>
</feature>
<evidence type="ECO:0000256" key="6">
    <source>
        <dbReference type="ARBA" id="ARBA00022576"/>
    </source>
</evidence>
<dbReference type="GO" id="GO:0005975">
    <property type="term" value="P:carbohydrate metabolic process"/>
    <property type="evidence" value="ECO:0007669"/>
    <property type="project" value="UniProtKB-UniRule"/>
</dbReference>
<feature type="active site" description="Nucleophile; for GATase activity" evidence="10">
    <location>
        <position position="2"/>
    </location>
</feature>
<evidence type="ECO:0000256" key="9">
    <source>
        <dbReference type="ARBA" id="ARBA00022962"/>
    </source>
</evidence>
<reference evidence="13 14" key="1">
    <citation type="submission" date="2015-05" db="EMBL/GenBank/DDBJ databases">
        <title>Photobacterium galathea sp. nov.</title>
        <authorList>
            <person name="Machado H."/>
            <person name="Gram L."/>
        </authorList>
    </citation>
    <scope>NUCLEOTIDE SEQUENCE [LARGE SCALE GENOMIC DNA]</scope>
    <source>
        <strain evidence="13 14">DSM 25995</strain>
    </source>
</reference>
<dbReference type="GO" id="GO:0006487">
    <property type="term" value="P:protein N-linked glycosylation"/>
    <property type="evidence" value="ECO:0007669"/>
    <property type="project" value="TreeGrafter"/>
</dbReference>
<evidence type="ECO:0000256" key="7">
    <source>
        <dbReference type="ARBA" id="ARBA00022679"/>
    </source>
</evidence>
<dbReference type="PROSITE" id="PS51464">
    <property type="entry name" value="SIS"/>
    <property type="match status" value="2"/>
</dbReference>
<dbReference type="AlphaFoldDB" id="A0A0J1JLE1"/>
<dbReference type="InterPro" id="IPR035490">
    <property type="entry name" value="GlmS/FrlB_SIS"/>
</dbReference>
<dbReference type="Pfam" id="PF13522">
    <property type="entry name" value="GATase_6"/>
    <property type="match status" value="1"/>
</dbReference>
<dbReference type="PANTHER" id="PTHR10937">
    <property type="entry name" value="GLUCOSAMINE--FRUCTOSE-6-PHOSPHATE AMINOTRANSFERASE, ISOMERIZING"/>
    <property type="match status" value="1"/>
</dbReference>
<evidence type="ECO:0000256" key="1">
    <source>
        <dbReference type="ARBA" id="ARBA00001031"/>
    </source>
</evidence>
<comment type="subcellular location">
    <subcellularLocation>
        <location evidence="2 10">Cytoplasm</location>
    </subcellularLocation>
</comment>
<comment type="catalytic activity">
    <reaction evidence="1 10">
        <text>D-fructose 6-phosphate + L-glutamine = D-glucosamine 6-phosphate + L-glutamate</text>
        <dbReference type="Rhea" id="RHEA:13237"/>
        <dbReference type="ChEBI" id="CHEBI:29985"/>
        <dbReference type="ChEBI" id="CHEBI:58359"/>
        <dbReference type="ChEBI" id="CHEBI:58725"/>
        <dbReference type="ChEBI" id="CHEBI:61527"/>
        <dbReference type="EC" id="2.6.1.16"/>
    </reaction>
</comment>
<sequence>MCGIVGAVAQRDVAEILIEGLRRLEYRGYDSAGVAVVDPQGHLQRVRRLGKVQELADAVDASPLVGGTGIAHTRWATHGEPSEANAHPHMSGEHIALVHNGIIENHEVLRDLLVGRGYTFTSQTDTEVIAHLVEWELRTSATLLEAVQKTVAQLEGAYGTVVMDRRDPERVVVARSGSPLVIGLGVGENFLASDQLALLNVTRRFMFLEEGDVAEITRRSVNVFDATGEAVVREVHESNLQQDAADKGQYRHYMQKEIYEQPSALINTMEGRISNGSVVVESIGSGAKDILENVEHVQIVACGTSYNAGMVARYWFEAMAGVSCDVEIASEFRYRPFVTRPNSLLITLSQSGETADTLAALRLAKEKGYMSAMTVCNVAGSSLVRESDLAFMTRAGTEIGVASTKAFTTQLVALLMFVTALGKEKGTIDRAKEQQIVDALHALPTQIEKALAFDKPIEQLAEDFADKHHALFLGRGEFYPIAVEASLKLKEISYIHAEAYAAGELKHGPLALIDADMPVIVVAPTNDLLEKLKSNIEEVRARGGLLYVFADSEAGFEACEGMKIITMPRVDEVIAPIFYTVPMQLLSYHVALIKGTDVDQPRNLAKAVTVE</sequence>
<dbReference type="RefSeq" id="WP_047872544.1">
    <property type="nucleotide sequence ID" value="NZ_BMYC01000022.1"/>
</dbReference>
<dbReference type="NCBIfam" id="NF001484">
    <property type="entry name" value="PRK00331.1"/>
    <property type="match status" value="1"/>
</dbReference>
<organism evidence="13 14">
    <name type="scientific">Photobacterium aphoticum</name>
    <dbReference type="NCBI Taxonomy" id="754436"/>
    <lineage>
        <taxon>Bacteria</taxon>
        <taxon>Pseudomonadati</taxon>
        <taxon>Pseudomonadota</taxon>
        <taxon>Gammaproteobacteria</taxon>
        <taxon>Vibrionales</taxon>
        <taxon>Vibrionaceae</taxon>
        <taxon>Photobacterium</taxon>
    </lineage>
</organism>
<dbReference type="PROSITE" id="PS51278">
    <property type="entry name" value="GATASE_TYPE_2"/>
    <property type="match status" value="1"/>
</dbReference>
<accession>A0A0J1JLE1</accession>
<protein>
    <recommendedName>
        <fullName evidence="4 10">Glutamine--fructose-6-phosphate aminotransferase [isomerizing]</fullName>
        <ecNumber evidence="3 10">2.6.1.16</ecNumber>
    </recommendedName>
    <alternativeName>
        <fullName evidence="10">D-fructose-6-phosphate amidotransferase</fullName>
    </alternativeName>
    <alternativeName>
        <fullName evidence="10">GFAT</fullName>
    </alternativeName>
    <alternativeName>
        <fullName evidence="10">Glucosamine-6-phosphate synthase</fullName>
    </alternativeName>
    <alternativeName>
        <fullName evidence="10">Hexosephosphate aminotransferase</fullName>
    </alternativeName>
    <alternativeName>
        <fullName evidence="10">L-glutamine--D-fructose-6-phosphate amidotransferase</fullName>
    </alternativeName>
</protein>
<evidence type="ECO:0000256" key="10">
    <source>
        <dbReference type="HAMAP-Rule" id="MF_00164"/>
    </source>
</evidence>
<dbReference type="Pfam" id="PF01380">
    <property type="entry name" value="SIS"/>
    <property type="match status" value="2"/>
</dbReference>
<dbReference type="EMBL" id="LDOV01000002">
    <property type="protein sequence ID" value="KLV02882.1"/>
    <property type="molecule type" value="Genomic_DNA"/>
</dbReference>
<comment type="caution">
    <text evidence="13">The sequence shown here is derived from an EMBL/GenBank/DDBJ whole genome shotgun (WGS) entry which is preliminary data.</text>
</comment>
<dbReference type="InterPro" id="IPR047084">
    <property type="entry name" value="GFAT_N"/>
</dbReference>
<keyword evidence="7 10" id="KW-0808">Transferase</keyword>
<dbReference type="PANTHER" id="PTHR10937:SF0">
    <property type="entry name" value="GLUTAMINE--FRUCTOSE-6-PHOSPHATE TRANSAMINASE (ISOMERIZING)"/>
    <property type="match status" value="1"/>
</dbReference>
<dbReference type="SUPFAM" id="SSF56235">
    <property type="entry name" value="N-terminal nucleophile aminohydrolases (Ntn hydrolases)"/>
    <property type="match status" value="1"/>
</dbReference>
<keyword evidence="14" id="KW-1185">Reference proteome</keyword>
<feature type="domain" description="SIS" evidence="12">
    <location>
        <begin position="287"/>
        <end position="427"/>
    </location>
</feature>
<dbReference type="OrthoDB" id="9761808at2"/>
<dbReference type="FunFam" id="3.40.50.10490:FF:000001">
    <property type="entry name" value="Glutamine--fructose-6-phosphate aminotransferase [isomerizing]"/>
    <property type="match status" value="1"/>
</dbReference>
<dbReference type="InterPro" id="IPR005855">
    <property type="entry name" value="GFAT"/>
</dbReference>
<dbReference type="FunFam" id="3.60.20.10:FF:000006">
    <property type="entry name" value="Glutamine--fructose-6-phosphate aminotransferase [isomerizing]"/>
    <property type="match status" value="1"/>
</dbReference>
<dbReference type="GO" id="GO:0006002">
    <property type="term" value="P:fructose 6-phosphate metabolic process"/>
    <property type="evidence" value="ECO:0007669"/>
    <property type="project" value="TreeGrafter"/>
</dbReference>
<dbReference type="GO" id="GO:0004360">
    <property type="term" value="F:glutamine-fructose-6-phosphate transaminase (isomerizing) activity"/>
    <property type="evidence" value="ECO:0007669"/>
    <property type="project" value="UniProtKB-UniRule"/>
</dbReference>
<evidence type="ECO:0000259" key="11">
    <source>
        <dbReference type="PROSITE" id="PS51278"/>
    </source>
</evidence>
<keyword evidence="6 10" id="KW-0032">Aminotransferase</keyword>
<dbReference type="NCBIfam" id="TIGR01135">
    <property type="entry name" value="glmS"/>
    <property type="match status" value="1"/>
</dbReference>
<keyword evidence="8" id="KW-0677">Repeat</keyword>
<dbReference type="CDD" id="cd00714">
    <property type="entry name" value="GFAT"/>
    <property type="match status" value="1"/>
</dbReference>
<evidence type="ECO:0000256" key="8">
    <source>
        <dbReference type="ARBA" id="ARBA00022737"/>
    </source>
</evidence>
<dbReference type="InterPro" id="IPR035466">
    <property type="entry name" value="GlmS/AgaS_SIS"/>
</dbReference>
<dbReference type="Proteomes" id="UP000036426">
    <property type="component" value="Unassembled WGS sequence"/>
</dbReference>
<dbReference type="Gene3D" id="3.40.50.10490">
    <property type="entry name" value="Glucose-6-phosphate isomerase like protein, domain 1"/>
    <property type="match status" value="2"/>
</dbReference>
<dbReference type="InterPro" id="IPR046348">
    <property type="entry name" value="SIS_dom_sf"/>
</dbReference>
<dbReference type="InterPro" id="IPR017932">
    <property type="entry name" value="GATase_2_dom"/>
</dbReference>
<dbReference type="CDD" id="cd05008">
    <property type="entry name" value="SIS_GlmS_GlmD_1"/>
    <property type="match status" value="1"/>
</dbReference>
<keyword evidence="9" id="KW-0315">Glutamine amidotransferase</keyword>
<comment type="function">
    <text evidence="10">Catalyzes the first step in hexosamine metabolism, converting fructose-6P into glucosamine-6P using glutamine as a nitrogen source.</text>
</comment>
<feature type="active site" description="For Fru-6P isomerization activity" evidence="10">
    <location>
        <position position="606"/>
    </location>
</feature>
<keyword evidence="5 10" id="KW-0963">Cytoplasm</keyword>
<dbReference type="InterPro" id="IPR001347">
    <property type="entry name" value="SIS_dom"/>
</dbReference>
<dbReference type="PATRIC" id="fig|754436.4.peg.258"/>
<feature type="domain" description="SIS" evidence="12">
    <location>
        <begin position="460"/>
        <end position="601"/>
    </location>
</feature>
<dbReference type="GO" id="GO:0006047">
    <property type="term" value="P:UDP-N-acetylglucosamine metabolic process"/>
    <property type="evidence" value="ECO:0007669"/>
    <property type="project" value="TreeGrafter"/>
</dbReference>
<dbReference type="SUPFAM" id="SSF53697">
    <property type="entry name" value="SIS domain"/>
    <property type="match status" value="1"/>
</dbReference>
<evidence type="ECO:0000256" key="2">
    <source>
        <dbReference type="ARBA" id="ARBA00004496"/>
    </source>
</evidence>
<evidence type="ECO:0000313" key="13">
    <source>
        <dbReference type="EMBL" id="KLV02882.1"/>
    </source>
</evidence>
<gene>
    <name evidence="10" type="primary">glmS</name>
    <name evidence="13" type="ORF">ABT58_01225</name>
</gene>
<dbReference type="HAMAP" id="MF_00164">
    <property type="entry name" value="GlmS"/>
    <property type="match status" value="1"/>
</dbReference>
<comment type="subunit">
    <text evidence="10">Homodimer.</text>
</comment>
<feature type="domain" description="Glutamine amidotransferase type-2" evidence="11">
    <location>
        <begin position="2"/>
        <end position="219"/>
    </location>
</feature>
<dbReference type="Gene3D" id="3.60.20.10">
    <property type="entry name" value="Glutamine Phosphoribosylpyrophosphate, subunit 1, domain 1"/>
    <property type="match status" value="1"/>
</dbReference>
<dbReference type="InterPro" id="IPR029055">
    <property type="entry name" value="Ntn_hydrolases_N"/>
</dbReference>
<dbReference type="EC" id="2.6.1.16" evidence="3 10"/>
<dbReference type="CDD" id="cd05009">
    <property type="entry name" value="SIS_GlmS_GlmD_2"/>
    <property type="match status" value="1"/>
</dbReference>
<evidence type="ECO:0000256" key="4">
    <source>
        <dbReference type="ARBA" id="ARBA00016090"/>
    </source>
</evidence>
<evidence type="ECO:0000256" key="3">
    <source>
        <dbReference type="ARBA" id="ARBA00012916"/>
    </source>
</evidence>
<evidence type="ECO:0000259" key="12">
    <source>
        <dbReference type="PROSITE" id="PS51464"/>
    </source>
</evidence>
<proteinExistence type="inferred from homology"/>
<dbReference type="GO" id="GO:0005829">
    <property type="term" value="C:cytosol"/>
    <property type="evidence" value="ECO:0007669"/>
    <property type="project" value="TreeGrafter"/>
</dbReference>